<dbReference type="InterPro" id="IPR047296">
    <property type="entry name" value="GIY-YIG_UvrC_Cho"/>
</dbReference>
<dbReference type="CDD" id="cd10434">
    <property type="entry name" value="GIY-YIG_UvrC_Cho"/>
    <property type="match status" value="1"/>
</dbReference>
<dbReference type="InterPro" id="IPR050066">
    <property type="entry name" value="UvrABC_protein_C"/>
</dbReference>
<dbReference type="SMART" id="SM00465">
    <property type="entry name" value="GIYc"/>
    <property type="match status" value="1"/>
</dbReference>
<dbReference type="InterPro" id="IPR036876">
    <property type="entry name" value="UVR_dom_sf"/>
</dbReference>
<dbReference type="SUPFAM" id="SSF46600">
    <property type="entry name" value="C-terminal UvrC-binding domain of UvrB"/>
    <property type="match status" value="1"/>
</dbReference>
<feature type="domain" description="GIY-YIG" evidence="6">
    <location>
        <begin position="8"/>
        <end position="86"/>
    </location>
</feature>
<dbReference type="Pfam" id="PF08459">
    <property type="entry name" value="UvrC_RNaseH_dom"/>
    <property type="match status" value="1"/>
</dbReference>
<feature type="domain" description="UvrC family homology region profile" evidence="7">
    <location>
        <begin position="246"/>
        <end position="348"/>
    </location>
</feature>
<evidence type="ECO:0000256" key="5">
    <source>
        <dbReference type="ARBA" id="ARBA00023204"/>
    </source>
</evidence>
<evidence type="ECO:0000259" key="7">
    <source>
        <dbReference type="PROSITE" id="PS50165"/>
    </source>
</evidence>
<evidence type="ECO:0000313" key="9">
    <source>
        <dbReference type="Proteomes" id="UP000176631"/>
    </source>
</evidence>
<reference evidence="8 9" key="1">
    <citation type="journal article" date="2016" name="Nat. Commun.">
        <title>Thousands of microbial genomes shed light on interconnected biogeochemical processes in an aquifer system.</title>
        <authorList>
            <person name="Anantharaman K."/>
            <person name="Brown C.T."/>
            <person name="Hug L.A."/>
            <person name="Sharon I."/>
            <person name="Castelle C.J."/>
            <person name="Probst A.J."/>
            <person name="Thomas B.C."/>
            <person name="Singh A."/>
            <person name="Wilkins M.J."/>
            <person name="Karaoz U."/>
            <person name="Brodie E.L."/>
            <person name="Williams K.H."/>
            <person name="Hubbard S.S."/>
            <person name="Banfield J.F."/>
        </authorList>
    </citation>
    <scope>NUCLEOTIDE SEQUENCE [LARGE SCALE GENOMIC DNA]</scope>
</reference>
<dbReference type="Pfam" id="PF02151">
    <property type="entry name" value="UVR"/>
    <property type="match status" value="1"/>
</dbReference>
<evidence type="ECO:0000259" key="6">
    <source>
        <dbReference type="PROSITE" id="PS50164"/>
    </source>
</evidence>
<dbReference type="PROSITE" id="PS50164">
    <property type="entry name" value="GIY_YIG"/>
    <property type="match status" value="1"/>
</dbReference>
<evidence type="ECO:0000256" key="4">
    <source>
        <dbReference type="ARBA" id="ARBA00022881"/>
    </source>
</evidence>
<dbReference type="GO" id="GO:0009381">
    <property type="term" value="F:excinuclease ABC activity"/>
    <property type="evidence" value="ECO:0007669"/>
    <property type="project" value="InterPro"/>
</dbReference>
<dbReference type="InterPro" id="IPR001943">
    <property type="entry name" value="UVR_dom"/>
</dbReference>
<dbReference type="Proteomes" id="UP000176631">
    <property type="component" value="Unassembled WGS sequence"/>
</dbReference>
<keyword evidence="2" id="KW-0227">DNA damage</keyword>
<dbReference type="Gene3D" id="3.40.1440.10">
    <property type="entry name" value="GIY-YIG endonuclease"/>
    <property type="match status" value="1"/>
</dbReference>
<dbReference type="InterPro" id="IPR000305">
    <property type="entry name" value="GIY-YIG_endonuc"/>
</dbReference>
<gene>
    <name evidence="8" type="ORF">A2172_04710</name>
</gene>
<dbReference type="Pfam" id="PF01541">
    <property type="entry name" value="GIY-YIG"/>
    <property type="match status" value="1"/>
</dbReference>
<protein>
    <recommendedName>
        <fullName evidence="10">Excinuclease ABC subunit C</fullName>
    </recommendedName>
</protein>
<dbReference type="Gene3D" id="3.30.420.340">
    <property type="entry name" value="UvrC, RNAse H endonuclease domain"/>
    <property type="match status" value="1"/>
</dbReference>
<evidence type="ECO:0000256" key="2">
    <source>
        <dbReference type="ARBA" id="ARBA00022763"/>
    </source>
</evidence>
<evidence type="ECO:0000256" key="1">
    <source>
        <dbReference type="ARBA" id="ARBA00022490"/>
    </source>
</evidence>
<keyword evidence="5" id="KW-0234">DNA repair</keyword>
<evidence type="ECO:0008006" key="10">
    <source>
        <dbReference type="Google" id="ProtNLM"/>
    </source>
</evidence>
<dbReference type="GO" id="GO:0006289">
    <property type="term" value="P:nucleotide-excision repair"/>
    <property type="evidence" value="ECO:0007669"/>
    <property type="project" value="InterPro"/>
</dbReference>
<proteinExistence type="predicted"/>
<keyword evidence="3" id="KW-0228">DNA excision</keyword>
<dbReference type="PANTHER" id="PTHR30562:SF1">
    <property type="entry name" value="UVRABC SYSTEM PROTEIN C"/>
    <property type="match status" value="1"/>
</dbReference>
<dbReference type="STRING" id="1802593.A2172_04710"/>
<keyword evidence="1" id="KW-0963">Cytoplasm</keyword>
<dbReference type="InterPro" id="IPR038476">
    <property type="entry name" value="UvrC_RNase_H_dom_sf"/>
</dbReference>
<dbReference type="SUPFAM" id="SSF82771">
    <property type="entry name" value="GIY-YIG endonuclease"/>
    <property type="match status" value="1"/>
</dbReference>
<name>A0A1G1W724_9BACT</name>
<keyword evidence="4" id="KW-0267">Excision nuclease</keyword>
<evidence type="ECO:0000313" key="8">
    <source>
        <dbReference type="EMBL" id="OGY23486.1"/>
    </source>
</evidence>
<dbReference type="PANTHER" id="PTHR30562">
    <property type="entry name" value="UVRC/OXIDOREDUCTASE"/>
    <property type="match status" value="1"/>
</dbReference>
<dbReference type="GO" id="GO:0009380">
    <property type="term" value="C:excinuclease repair complex"/>
    <property type="evidence" value="ECO:0007669"/>
    <property type="project" value="TreeGrafter"/>
</dbReference>
<dbReference type="FunFam" id="3.40.1440.10:FF:000001">
    <property type="entry name" value="UvrABC system protein C"/>
    <property type="match status" value="1"/>
</dbReference>
<accession>A0A1G1W724</accession>
<dbReference type="PROSITE" id="PS50165">
    <property type="entry name" value="UVRC"/>
    <property type="match status" value="1"/>
</dbReference>
<evidence type="ECO:0000256" key="3">
    <source>
        <dbReference type="ARBA" id="ARBA00022769"/>
    </source>
</evidence>
<sequence length="416" mass="47780">MQLNLLPQKTGVYIFRDGSGKPIYIGKAINIKKRVKNHFDLKDANYRQGALIEKTKKIEDILVDSEIEALLLEANLIKKYKPAFNSQLKDDKDYLYIKITNDQFPQVLTARKKDLGNAKIYFGPFPSVNKVRETLKALRKIFPFSIHCKPGMKRACLGYHLGLCPGVCVGKISEKEYKKTIASLKLFLQGRKKEVLSKLNRELGIYSKRLEYEKASEIKNKIEAVSYITRPTRNPSEYLEEEIGDIHDRELLDLAKNIGMASKPVRIESYDVSNLFGKQATGSMIVFTNGEPDKNEYRRFRIKTIRGISDIAMLDEVLERRFKNKWPTPDLIVVDGGKTQLNTTLKVVKKIGFSGKVISLAKKFEQIYLPIISKPLILPRNSDALKLIQRLRDEAHRFAISYHRKLRGKQFLTDKN</sequence>
<dbReference type="AlphaFoldDB" id="A0A1G1W724"/>
<organism evidence="8 9">
    <name type="scientific">Candidatus Woykebacteria bacterium RBG_13_40_15</name>
    <dbReference type="NCBI Taxonomy" id="1802593"/>
    <lineage>
        <taxon>Bacteria</taxon>
        <taxon>Candidatus Woykeibacteriota</taxon>
    </lineage>
</organism>
<dbReference type="InterPro" id="IPR035901">
    <property type="entry name" value="GIY-YIG_endonuc_sf"/>
</dbReference>
<dbReference type="EMBL" id="MHCP01000025">
    <property type="protein sequence ID" value="OGY23486.1"/>
    <property type="molecule type" value="Genomic_DNA"/>
</dbReference>
<dbReference type="InterPro" id="IPR001162">
    <property type="entry name" value="UvrC_RNase_H_dom"/>
</dbReference>
<comment type="caution">
    <text evidence="8">The sequence shown here is derived from an EMBL/GenBank/DDBJ whole genome shotgun (WGS) entry which is preliminary data.</text>
</comment>